<proteinExistence type="predicted"/>
<feature type="region of interest" description="Disordered" evidence="1">
    <location>
        <begin position="238"/>
        <end position="273"/>
    </location>
</feature>
<evidence type="ECO:0000313" key="3">
    <source>
        <dbReference type="Proteomes" id="UP000266841"/>
    </source>
</evidence>
<evidence type="ECO:0000313" key="2">
    <source>
        <dbReference type="EMBL" id="EJK48324.1"/>
    </source>
</evidence>
<dbReference type="AlphaFoldDB" id="K0R879"/>
<keyword evidence="3" id="KW-1185">Reference proteome</keyword>
<comment type="caution">
    <text evidence="2">The sequence shown here is derived from an EMBL/GenBank/DDBJ whole genome shotgun (WGS) entry which is preliminary data.</text>
</comment>
<accession>K0R879</accession>
<dbReference type="EMBL" id="AGNL01045986">
    <property type="protein sequence ID" value="EJK48324.1"/>
    <property type="molecule type" value="Genomic_DNA"/>
</dbReference>
<organism evidence="2 3">
    <name type="scientific">Thalassiosira oceanica</name>
    <name type="common">Marine diatom</name>
    <dbReference type="NCBI Taxonomy" id="159749"/>
    <lineage>
        <taxon>Eukaryota</taxon>
        <taxon>Sar</taxon>
        <taxon>Stramenopiles</taxon>
        <taxon>Ochrophyta</taxon>
        <taxon>Bacillariophyta</taxon>
        <taxon>Coscinodiscophyceae</taxon>
        <taxon>Thalassiosirophycidae</taxon>
        <taxon>Thalassiosirales</taxon>
        <taxon>Thalassiosiraceae</taxon>
        <taxon>Thalassiosira</taxon>
    </lineage>
</organism>
<sequence length="273" mass="28605">PPSPDDDGASPVGRSAAELTRARFRRGPVRPGTGGASSREPVVPAATSAFRGRDRVPPRLSLRDGDGAGSRTARARSGYVDSERLAELDERITGSCFSYNSDNNVGDSNSATGRGSAVSTRDFFGLSMASNALSLLVNWRDPRPSSKTPSAYNILSSSLSRVGDILWERRHSARGIYPLGLLEMDCVSDFSKSLEDSFASASAFDDLSISTARTRNPQRHLARMRAVLAGSVLGPAKGTHGGARYPGNAGGNEEAGSAAAAAGASYAEDRGLK</sequence>
<gene>
    <name evidence="2" type="ORF">THAOC_32891</name>
</gene>
<feature type="region of interest" description="Disordered" evidence="1">
    <location>
        <begin position="1"/>
        <end position="77"/>
    </location>
</feature>
<feature type="compositionally biased region" description="Low complexity" evidence="1">
    <location>
        <begin position="251"/>
        <end position="265"/>
    </location>
</feature>
<name>K0R879_THAOC</name>
<feature type="non-terminal residue" evidence="2">
    <location>
        <position position="1"/>
    </location>
</feature>
<protein>
    <submittedName>
        <fullName evidence="2">Uncharacterized protein</fullName>
    </submittedName>
</protein>
<feature type="compositionally biased region" description="Basic and acidic residues" evidence="1">
    <location>
        <begin position="51"/>
        <end position="66"/>
    </location>
</feature>
<dbReference type="Proteomes" id="UP000266841">
    <property type="component" value="Unassembled WGS sequence"/>
</dbReference>
<evidence type="ECO:0000256" key="1">
    <source>
        <dbReference type="SAM" id="MobiDB-lite"/>
    </source>
</evidence>
<reference evidence="2 3" key="1">
    <citation type="journal article" date="2012" name="Genome Biol.">
        <title>Genome and low-iron response of an oceanic diatom adapted to chronic iron limitation.</title>
        <authorList>
            <person name="Lommer M."/>
            <person name="Specht M."/>
            <person name="Roy A.S."/>
            <person name="Kraemer L."/>
            <person name="Andreson R."/>
            <person name="Gutowska M.A."/>
            <person name="Wolf J."/>
            <person name="Bergner S.V."/>
            <person name="Schilhabel M.B."/>
            <person name="Klostermeier U.C."/>
            <person name="Beiko R.G."/>
            <person name="Rosenstiel P."/>
            <person name="Hippler M."/>
            <person name="Laroche J."/>
        </authorList>
    </citation>
    <scope>NUCLEOTIDE SEQUENCE [LARGE SCALE GENOMIC DNA]</scope>
    <source>
        <strain evidence="2 3">CCMP1005</strain>
    </source>
</reference>